<dbReference type="InterPro" id="IPR046450">
    <property type="entry name" value="PA_dom_sf"/>
</dbReference>
<dbReference type="SUPFAM" id="SSF52025">
    <property type="entry name" value="PA domain"/>
    <property type="match status" value="1"/>
</dbReference>
<dbReference type="AlphaFoldDB" id="A0A4U3KVQ1"/>
<dbReference type="Pfam" id="PF04389">
    <property type="entry name" value="Peptidase_M28"/>
    <property type="match status" value="1"/>
</dbReference>
<evidence type="ECO:0000313" key="4">
    <source>
        <dbReference type="Proteomes" id="UP000305848"/>
    </source>
</evidence>
<dbReference type="InterPro" id="IPR045175">
    <property type="entry name" value="M28_fam"/>
</dbReference>
<gene>
    <name evidence="3" type="ORF">FC093_19245</name>
</gene>
<reference evidence="3 4" key="1">
    <citation type="submission" date="2019-05" db="EMBL/GenBank/DDBJ databases">
        <title>Panacibacter sp. strain 17mud1-8 Genome sequencing and assembly.</title>
        <authorList>
            <person name="Chhetri G."/>
        </authorList>
    </citation>
    <scope>NUCLEOTIDE SEQUENCE [LARGE SCALE GENOMIC DNA]</scope>
    <source>
        <strain evidence="3 4">17mud1-8</strain>
    </source>
</reference>
<organism evidence="3 4">
    <name type="scientific">Ilyomonas limi</name>
    <dbReference type="NCBI Taxonomy" id="2575867"/>
    <lineage>
        <taxon>Bacteria</taxon>
        <taxon>Pseudomonadati</taxon>
        <taxon>Bacteroidota</taxon>
        <taxon>Chitinophagia</taxon>
        <taxon>Chitinophagales</taxon>
        <taxon>Chitinophagaceae</taxon>
        <taxon>Ilyomonas</taxon>
    </lineage>
</organism>
<feature type="signal peptide" evidence="1">
    <location>
        <begin position="1"/>
        <end position="19"/>
    </location>
</feature>
<sequence>MKKLVLTYCMCIVILFVNAQNFNAVKEIKKEIKRPSALAPLRFLASDELMGRGTTRPEINIAARYISELFRSIGLKETPGTTDYFQTFDIKMRKPATEGALIMAGNTYNMVQSLLQLNGGNISVTAPVMYAKYGTENNLQNIDVKGKIVITETGTDDKSTFRQGMRALQTKRALLQQKGAIAIIERYKAGSISWTALQQYLTMENPGEEESAGIPALIVNDEHASIKNIPDNTEATLTVQGTRVTIVPAKNVVGYLEGTDSKLRNQYIVLSAHYDHLGIAKQPKMEEGKMDSIYNGARDNAIGVTAVIDAARYFTQHPPKRSVLFIAYAAEEVGELGSKYFAAHPVIPLKQIVYNLNIDNAGYNDTSIVTVVGLGRTSADDNIKKACAAFGLTAKPDPAPEQNLFDRSDNAQLAVHGIPAPTFSLGIRKFDEEINKRYHQLSDEVGSFDLIYAMKYIHSFILATQLIADNPKQPEWIKGDKYEAAWKQLYQ</sequence>
<dbReference type="SUPFAM" id="SSF53187">
    <property type="entry name" value="Zn-dependent exopeptidases"/>
    <property type="match status" value="1"/>
</dbReference>
<dbReference type="OrthoDB" id="9764939at2"/>
<comment type="caution">
    <text evidence="3">The sequence shown here is derived from an EMBL/GenBank/DDBJ whole genome shotgun (WGS) entry which is preliminary data.</text>
</comment>
<feature type="domain" description="Peptidase M28" evidence="2">
    <location>
        <begin position="251"/>
        <end position="446"/>
    </location>
</feature>
<feature type="chain" id="PRO_5020603061" evidence="1">
    <location>
        <begin position="20"/>
        <end position="491"/>
    </location>
</feature>
<evidence type="ECO:0000256" key="1">
    <source>
        <dbReference type="SAM" id="SignalP"/>
    </source>
</evidence>
<dbReference type="Gene3D" id="3.50.30.30">
    <property type="match status" value="1"/>
</dbReference>
<dbReference type="GO" id="GO:0008235">
    <property type="term" value="F:metalloexopeptidase activity"/>
    <property type="evidence" value="ECO:0007669"/>
    <property type="project" value="InterPro"/>
</dbReference>
<keyword evidence="4" id="KW-1185">Reference proteome</keyword>
<evidence type="ECO:0000313" key="3">
    <source>
        <dbReference type="EMBL" id="TKK65674.1"/>
    </source>
</evidence>
<dbReference type="PANTHER" id="PTHR12147">
    <property type="entry name" value="METALLOPEPTIDASE M28 FAMILY MEMBER"/>
    <property type="match status" value="1"/>
</dbReference>
<dbReference type="EMBL" id="SZQL01000019">
    <property type="protein sequence ID" value="TKK65674.1"/>
    <property type="molecule type" value="Genomic_DNA"/>
</dbReference>
<evidence type="ECO:0000259" key="2">
    <source>
        <dbReference type="Pfam" id="PF04389"/>
    </source>
</evidence>
<keyword evidence="3" id="KW-0378">Hydrolase</keyword>
<proteinExistence type="predicted"/>
<dbReference type="RefSeq" id="WP_137263443.1">
    <property type="nucleotide sequence ID" value="NZ_SZQL01000019.1"/>
</dbReference>
<dbReference type="InterPro" id="IPR007484">
    <property type="entry name" value="Peptidase_M28"/>
</dbReference>
<dbReference type="Proteomes" id="UP000305848">
    <property type="component" value="Unassembled WGS sequence"/>
</dbReference>
<name>A0A4U3KVQ1_9BACT</name>
<accession>A0A4U3KVQ1</accession>
<protein>
    <submittedName>
        <fullName evidence="3">M20/M25/M40 family metallo-hydrolase</fullName>
    </submittedName>
</protein>
<dbReference type="PANTHER" id="PTHR12147:SF26">
    <property type="entry name" value="PEPTIDASE M28 DOMAIN-CONTAINING PROTEIN"/>
    <property type="match status" value="1"/>
</dbReference>
<keyword evidence="1" id="KW-0732">Signal</keyword>
<dbReference type="GO" id="GO:0006508">
    <property type="term" value="P:proteolysis"/>
    <property type="evidence" value="ECO:0007669"/>
    <property type="project" value="InterPro"/>
</dbReference>
<dbReference type="Gene3D" id="3.40.630.10">
    <property type="entry name" value="Zn peptidases"/>
    <property type="match status" value="1"/>
</dbReference>